<protein>
    <submittedName>
        <fullName evidence="3">Uncharacterized protein</fullName>
    </submittedName>
</protein>
<organism evidence="3 4">
    <name type="scientific">Brassica cretica</name>
    <name type="common">Mustard</name>
    <dbReference type="NCBI Taxonomy" id="69181"/>
    <lineage>
        <taxon>Eukaryota</taxon>
        <taxon>Viridiplantae</taxon>
        <taxon>Streptophyta</taxon>
        <taxon>Embryophyta</taxon>
        <taxon>Tracheophyta</taxon>
        <taxon>Spermatophyta</taxon>
        <taxon>Magnoliopsida</taxon>
        <taxon>eudicotyledons</taxon>
        <taxon>Gunneridae</taxon>
        <taxon>Pentapetalae</taxon>
        <taxon>rosids</taxon>
        <taxon>malvids</taxon>
        <taxon>Brassicales</taxon>
        <taxon>Brassicaceae</taxon>
        <taxon>Brassiceae</taxon>
        <taxon>Brassica</taxon>
    </lineage>
</organism>
<keyword evidence="2" id="KW-0812">Transmembrane</keyword>
<keyword evidence="2" id="KW-0472">Membrane</keyword>
<evidence type="ECO:0000256" key="1">
    <source>
        <dbReference type="SAM" id="MobiDB-lite"/>
    </source>
</evidence>
<accession>A0A8S9QQ93</accession>
<keyword evidence="2" id="KW-1133">Transmembrane helix</keyword>
<evidence type="ECO:0000313" key="3">
    <source>
        <dbReference type="EMBL" id="KAF3555236.1"/>
    </source>
</evidence>
<dbReference type="Proteomes" id="UP000712600">
    <property type="component" value="Unassembled WGS sequence"/>
</dbReference>
<evidence type="ECO:0000256" key="2">
    <source>
        <dbReference type="SAM" id="Phobius"/>
    </source>
</evidence>
<feature type="transmembrane region" description="Helical" evidence="2">
    <location>
        <begin position="40"/>
        <end position="66"/>
    </location>
</feature>
<proteinExistence type="predicted"/>
<gene>
    <name evidence="3" type="ORF">F2Q69_00014098</name>
</gene>
<feature type="region of interest" description="Disordered" evidence="1">
    <location>
        <begin position="1"/>
        <end position="23"/>
    </location>
</feature>
<dbReference type="EMBL" id="QGKX02000996">
    <property type="protein sequence ID" value="KAF3555236.1"/>
    <property type="molecule type" value="Genomic_DNA"/>
</dbReference>
<comment type="caution">
    <text evidence="3">The sequence shown here is derived from an EMBL/GenBank/DDBJ whole genome shotgun (WGS) entry which is preliminary data.</text>
</comment>
<sequence>MFPPLLPPSPAPPIPSPRSSFGSNSLKHPKMRFLATWNSLIVVVASAVPVTVGVTVETWLCGFFLAKDYGEE</sequence>
<feature type="compositionally biased region" description="Pro residues" evidence="1">
    <location>
        <begin position="1"/>
        <end position="16"/>
    </location>
</feature>
<evidence type="ECO:0000313" key="4">
    <source>
        <dbReference type="Proteomes" id="UP000712600"/>
    </source>
</evidence>
<name>A0A8S9QQ93_BRACR</name>
<dbReference type="AlphaFoldDB" id="A0A8S9QQ93"/>
<reference evidence="3" key="1">
    <citation type="submission" date="2019-12" db="EMBL/GenBank/DDBJ databases">
        <title>Genome sequencing and annotation of Brassica cretica.</title>
        <authorList>
            <person name="Studholme D.J."/>
            <person name="Sarris P."/>
        </authorList>
    </citation>
    <scope>NUCLEOTIDE SEQUENCE</scope>
    <source>
        <strain evidence="3">PFS-109/04</strain>
        <tissue evidence="3">Leaf</tissue>
    </source>
</reference>